<accession>A0A9D1PKT3</accession>
<evidence type="ECO:0000313" key="2">
    <source>
        <dbReference type="EMBL" id="HIV74129.1"/>
    </source>
</evidence>
<reference evidence="2" key="2">
    <citation type="submission" date="2021-04" db="EMBL/GenBank/DDBJ databases">
        <authorList>
            <person name="Gilroy R."/>
        </authorList>
    </citation>
    <scope>NUCLEOTIDE SEQUENCE</scope>
    <source>
        <strain evidence="2">CHK169-2315</strain>
    </source>
</reference>
<name>A0A9D1PKT3_9BACI</name>
<dbReference type="Pfam" id="PF14267">
    <property type="entry name" value="DUF4357"/>
    <property type="match status" value="1"/>
</dbReference>
<proteinExistence type="predicted"/>
<evidence type="ECO:0000259" key="1">
    <source>
        <dbReference type="Pfam" id="PF14267"/>
    </source>
</evidence>
<dbReference type="InterPro" id="IPR025579">
    <property type="entry name" value="DUF4357"/>
</dbReference>
<evidence type="ECO:0000313" key="3">
    <source>
        <dbReference type="Proteomes" id="UP000823937"/>
    </source>
</evidence>
<feature type="domain" description="DUF4357" evidence="1">
    <location>
        <begin position="2"/>
        <end position="37"/>
    </location>
</feature>
<dbReference type="AlphaFoldDB" id="A0A9D1PKT3"/>
<dbReference type="Proteomes" id="UP000823937">
    <property type="component" value="Unassembled WGS sequence"/>
</dbReference>
<gene>
    <name evidence="2" type="ORF">H9895_03505</name>
</gene>
<reference evidence="2" key="1">
    <citation type="journal article" date="2021" name="PeerJ">
        <title>Extensive microbial diversity within the chicken gut microbiome revealed by metagenomics and culture.</title>
        <authorList>
            <person name="Gilroy R."/>
            <person name="Ravi A."/>
            <person name="Getino M."/>
            <person name="Pursley I."/>
            <person name="Horton D.L."/>
            <person name="Alikhan N.F."/>
            <person name="Baker D."/>
            <person name="Gharbi K."/>
            <person name="Hall N."/>
            <person name="Watson M."/>
            <person name="Adriaenssens E.M."/>
            <person name="Foster-Nyarko E."/>
            <person name="Jarju S."/>
            <person name="Secka A."/>
            <person name="Antonio M."/>
            <person name="Oren A."/>
            <person name="Chaudhuri R.R."/>
            <person name="La Ragione R."/>
            <person name="Hildebrand F."/>
            <person name="Pallen M.J."/>
        </authorList>
    </citation>
    <scope>NUCLEOTIDE SEQUENCE</scope>
    <source>
        <strain evidence="2">CHK169-2315</strain>
    </source>
</reference>
<sequence>MLKQDYTFSSPSTAATIVRLASTNGWTNWKTKESKTLDECQAR</sequence>
<organism evidence="2 3">
    <name type="scientific">Candidatus Pseudogracilibacillus intestinigallinarum</name>
    <dbReference type="NCBI Taxonomy" id="2838742"/>
    <lineage>
        <taxon>Bacteria</taxon>
        <taxon>Bacillati</taxon>
        <taxon>Bacillota</taxon>
        <taxon>Bacilli</taxon>
        <taxon>Bacillales</taxon>
        <taxon>Bacillaceae</taxon>
        <taxon>Pseudogracilibacillus</taxon>
    </lineage>
</organism>
<dbReference type="EMBL" id="DXHX01000048">
    <property type="protein sequence ID" value="HIV74129.1"/>
    <property type="molecule type" value="Genomic_DNA"/>
</dbReference>
<comment type="caution">
    <text evidence="2">The sequence shown here is derived from an EMBL/GenBank/DDBJ whole genome shotgun (WGS) entry which is preliminary data.</text>
</comment>
<protein>
    <submittedName>
        <fullName evidence="2">DUF4357 domain-containing protein</fullName>
    </submittedName>
</protein>